<protein>
    <submittedName>
        <fullName evidence="7">MipA/OmpV family protein</fullName>
    </submittedName>
</protein>
<evidence type="ECO:0000256" key="3">
    <source>
        <dbReference type="ARBA" id="ARBA00022729"/>
    </source>
</evidence>
<dbReference type="RefSeq" id="WP_408168319.1">
    <property type="nucleotide sequence ID" value="NZ_JAQQFR010000007.1"/>
</dbReference>
<comment type="caution">
    <text evidence="7">The sequence shown here is derived from an EMBL/GenBank/DDBJ whole genome shotgun (WGS) entry which is preliminary data.</text>
</comment>
<dbReference type="Pfam" id="PF06629">
    <property type="entry name" value="MipA"/>
    <property type="match status" value="1"/>
</dbReference>
<feature type="signal peptide" evidence="6">
    <location>
        <begin position="1"/>
        <end position="25"/>
    </location>
</feature>
<evidence type="ECO:0000256" key="5">
    <source>
        <dbReference type="ARBA" id="ARBA00023237"/>
    </source>
</evidence>
<dbReference type="InterPro" id="IPR010583">
    <property type="entry name" value="MipA"/>
</dbReference>
<evidence type="ECO:0000313" key="7">
    <source>
        <dbReference type="EMBL" id="MFL9879319.1"/>
    </source>
</evidence>
<evidence type="ECO:0000256" key="1">
    <source>
        <dbReference type="ARBA" id="ARBA00004442"/>
    </source>
</evidence>
<sequence length="269" mass="29097">MRHYQSFFNILVLGVAASCASLAHAQDVIGNIDANANADSQADAKSDATTWGLGLGVGVQRSPYRDYGNKTGVLPILLYNGKYFRVAGTTADFKVGSVSQFDFTLRAKYSNEGYKSGDATILNGMDERKDGFWLGGSAAWRAPFAKFTLEWLKAAGNSNGQTVKLGVERGFTVGSVKLTPHLGVAWMNNDYVNYYYGVKSTEVRSTRAAYTGKSTTNASVGLRTDYSLTAAQSMFLDLSVTHYGSGITDSPLVDRSTAPGLRLGYIYKF</sequence>
<evidence type="ECO:0000256" key="2">
    <source>
        <dbReference type="ARBA" id="ARBA00005722"/>
    </source>
</evidence>
<keyword evidence="3 6" id="KW-0732">Signal</keyword>
<dbReference type="PANTHER" id="PTHR38776">
    <property type="entry name" value="MLTA-INTERACTING PROTEIN-RELATED"/>
    <property type="match status" value="1"/>
</dbReference>
<proteinExistence type="inferred from homology"/>
<keyword evidence="8" id="KW-1185">Reference proteome</keyword>
<evidence type="ECO:0000313" key="8">
    <source>
        <dbReference type="Proteomes" id="UP001629214"/>
    </source>
</evidence>
<evidence type="ECO:0000256" key="6">
    <source>
        <dbReference type="SAM" id="SignalP"/>
    </source>
</evidence>
<organism evidence="7 8">
    <name type="scientific">Herbaspirillum rhizosphaerae</name>
    <dbReference type="NCBI Taxonomy" id="346179"/>
    <lineage>
        <taxon>Bacteria</taxon>
        <taxon>Pseudomonadati</taxon>
        <taxon>Pseudomonadota</taxon>
        <taxon>Betaproteobacteria</taxon>
        <taxon>Burkholderiales</taxon>
        <taxon>Oxalobacteraceae</taxon>
        <taxon>Herbaspirillum</taxon>
    </lineage>
</organism>
<dbReference type="PANTHER" id="PTHR38776:SF1">
    <property type="entry name" value="MLTA-INTERACTING PROTEIN-RELATED"/>
    <property type="match status" value="1"/>
</dbReference>
<evidence type="ECO:0000256" key="4">
    <source>
        <dbReference type="ARBA" id="ARBA00023136"/>
    </source>
</evidence>
<gene>
    <name evidence="7" type="ORF">PQR63_13055</name>
</gene>
<comment type="subcellular location">
    <subcellularLocation>
        <location evidence="1">Cell outer membrane</location>
    </subcellularLocation>
</comment>
<keyword evidence="4" id="KW-0472">Membrane</keyword>
<dbReference type="EMBL" id="JAQQFR010000007">
    <property type="protein sequence ID" value="MFL9879319.1"/>
    <property type="molecule type" value="Genomic_DNA"/>
</dbReference>
<keyword evidence="5" id="KW-0998">Cell outer membrane</keyword>
<reference evidence="7 8" key="1">
    <citation type="journal article" date="2024" name="Chem. Sci.">
        <title>Discovery of megapolipeptins by genome mining of a Burkholderiales bacteria collection.</title>
        <authorList>
            <person name="Paulo B.S."/>
            <person name="Recchia M.J.J."/>
            <person name="Lee S."/>
            <person name="Fergusson C.H."/>
            <person name="Romanowski S.B."/>
            <person name="Hernandez A."/>
            <person name="Krull N."/>
            <person name="Liu D.Y."/>
            <person name="Cavanagh H."/>
            <person name="Bos A."/>
            <person name="Gray C.A."/>
            <person name="Murphy B.T."/>
            <person name="Linington R.G."/>
            <person name="Eustaquio A.S."/>
        </authorList>
    </citation>
    <scope>NUCLEOTIDE SEQUENCE [LARGE SCALE GENOMIC DNA]</scope>
    <source>
        <strain evidence="7 8">RL21-008-BIB-B</strain>
    </source>
</reference>
<dbReference type="PROSITE" id="PS51257">
    <property type="entry name" value="PROKAR_LIPOPROTEIN"/>
    <property type="match status" value="1"/>
</dbReference>
<accession>A0ABW8Z8A2</accession>
<feature type="chain" id="PRO_5045145339" evidence="6">
    <location>
        <begin position="26"/>
        <end position="269"/>
    </location>
</feature>
<dbReference type="Proteomes" id="UP001629214">
    <property type="component" value="Unassembled WGS sequence"/>
</dbReference>
<name>A0ABW8Z8A2_9BURK</name>
<comment type="similarity">
    <text evidence="2">Belongs to the MipA/OmpV family.</text>
</comment>